<dbReference type="InterPro" id="IPR011701">
    <property type="entry name" value="MFS"/>
</dbReference>
<evidence type="ECO:0000256" key="25">
    <source>
        <dbReference type="SAM" id="Phobius"/>
    </source>
</evidence>
<feature type="transmembrane region" description="Helical" evidence="25">
    <location>
        <begin position="218"/>
        <end position="236"/>
    </location>
</feature>
<comment type="catalytic activity">
    <reaction evidence="8">
        <text>L-lysyl-L-alanine(out) = L-lysyl-L-alanine(in)</text>
        <dbReference type="Rhea" id="RHEA:79399"/>
        <dbReference type="ChEBI" id="CHEBI:229954"/>
    </reaction>
</comment>
<feature type="transmembrane region" description="Helical" evidence="25">
    <location>
        <begin position="286"/>
        <end position="307"/>
    </location>
</feature>
<evidence type="ECO:0000256" key="6">
    <source>
        <dbReference type="ARBA" id="ARBA00023136"/>
    </source>
</evidence>
<feature type="transmembrane region" description="Helical" evidence="25">
    <location>
        <begin position="390"/>
        <end position="410"/>
    </location>
</feature>
<feature type="transmembrane region" description="Helical" evidence="25">
    <location>
        <begin position="313"/>
        <end position="335"/>
    </location>
</feature>
<sequence length="426" mass="47013">MRTQKYSLLIGWGIWIVAAIFYGLDYFQHTAPSVLIKPISTGMGVGIEDIAYVMSIYFPIYAISQVPAGIMLDRFGSRIMLSVSCLVMSLGILLFVYDPSLDTMLIGRVLIAIGSAVAFIGTLKVAADVLPERVFPIAVGLTNTIGVLGGIFGQVLLNHLVILHGWQSALALIGYFGIFWSIIIIVFLKSSVDIKNPTSNFKYLSFRQSLKLLLNKKLWLLAIYAGLMVGIVVNSFSELYDVLFLEQAYNLSQHTAAQISVMMFVGIAVGGPSHGFIASLFGEKRIWMLICNLITLLAFSSVIIFASSITVSYLYIIFFIIGFSVSSMLLAFSVVEEIFPAQIKATALAIVNMVIGLCGAIFQYLISYISVYLNGGPLTGRIDMNVFDRAFLYLIVALFISTLIIFSLVIEKYRMREISLDKLSKF</sequence>
<feature type="domain" description="Major facilitator superfamily (MFS) profile" evidence="26">
    <location>
        <begin position="14"/>
        <end position="413"/>
    </location>
</feature>
<proteinExistence type="inferred from homology"/>
<comment type="function">
    <text evidence="23">Lysosomal dipeptide uniporter that selectively exports lysine, arginine or histidine-containing dipeptides with a net positive charge from the lysosome lumen into the cytosol. Could play a role in a specific type of protein O-glycosylation indirectly regulating macrophages migration and tissue invasion. Also essential for liver homeostasis.</text>
</comment>
<dbReference type="Pfam" id="PF07690">
    <property type="entry name" value="MFS_1"/>
    <property type="match status" value="2"/>
</dbReference>
<evidence type="ECO:0000256" key="1">
    <source>
        <dbReference type="ARBA" id="ARBA00004155"/>
    </source>
</evidence>
<dbReference type="GO" id="GO:0005765">
    <property type="term" value="C:lysosomal membrane"/>
    <property type="evidence" value="ECO:0007669"/>
    <property type="project" value="UniProtKB-SubCell"/>
</dbReference>
<evidence type="ECO:0000256" key="18">
    <source>
        <dbReference type="ARBA" id="ARBA00044912"/>
    </source>
</evidence>
<comment type="catalytic activity">
    <reaction evidence="20">
        <text>L-lysyl-glycine(out) = L-lysyl-glycine(in)</text>
        <dbReference type="Rhea" id="RHEA:79407"/>
        <dbReference type="ChEBI" id="CHEBI:191202"/>
    </reaction>
</comment>
<dbReference type="EMBL" id="CP009440">
    <property type="protein sequence ID" value="AJI53509.1"/>
    <property type="molecule type" value="Genomic_DNA"/>
</dbReference>
<dbReference type="PANTHER" id="PTHR23512">
    <property type="entry name" value="MAJOR FACILITATOR SUPERFAMILY DOMAIN-CONTAINING PROTEIN 1"/>
    <property type="match status" value="1"/>
</dbReference>
<evidence type="ECO:0000256" key="10">
    <source>
        <dbReference type="ARBA" id="ARBA00044881"/>
    </source>
</evidence>
<evidence type="ECO:0000256" key="17">
    <source>
        <dbReference type="ARBA" id="ARBA00044903"/>
    </source>
</evidence>
<evidence type="ECO:0000256" key="20">
    <source>
        <dbReference type="ARBA" id="ARBA00044924"/>
    </source>
</evidence>
<evidence type="ECO:0000256" key="15">
    <source>
        <dbReference type="ARBA" id="ARBA00044899"/>
    </source>
</evidence>
<dbReference type="RefSeq" id="WP_044525998.1">
    <property type="nucleotide sequence ID" value="NZ_CP009440.1"/>
</dbReference>
<dbReference type="KEGG" id="fpz:LA55_803"/>
<evidence type="ECO:0000256" key="9">
    <source>
        <dbReference type="ARBA" id="ARBA00044878"/>
    </source>
</evidence>
<keyword evidence="4 25" id="KW-0812">Transmembrane</keyword>
<evidence type="ECO:0000256" key="5">
    <source>
        <dbReference type="ARBA" id="ARBA00022989"/>
    </source>
</evidence>
<evidence type="ECO:0000313" key="27">
    <source>
        <dbReference type="EMBL" id="AJI53509.1"/>
    </source>
</evidence>
<comment type="catalytic activity">
    <reaction evidence="14">
        <text>L-aspartyl-L-lysine(out) = L-aspartyl-L-lysine(in)</text>
        <dbReference type="Rhea" id="RHEA:79411"/>
        <dbReference type="ChEBI" id="CHEBI:229953"/>
    </reaction>
</comment>
<comment type="catalytic activity">
    <reaction evidence="12">
        <text>L-lysyl-L-alpha-amino acid(out) = L-lysyl-L-alpha-amino acid(in)</text>
        <dbReference type="Rhea" id="RHEA:79387"/>
        <dbReference type="ChEBI" id="CHEBI:229965"/>
    </reaction>
</comment>
<comment type="catalytic activity">
    <reaction evidence="13">
        <text>L-alpha-aminoacyl-L-lysine(out) = L-alpha-aminoacyl-L-lysine(in)</text>
        <dbReference type="Rhea" id="RHEA:79383"/>
        <dbReference type="ChEBI" id="CHEBI:229966"/>
    </reaction>
</comment>
<feature type="transmembrane region" description="Helical" evidence="25">
    <location>
        <begin position="256"/>
        <end position="279"/>
    </location>
</feature>
<gene>
    <name evidence="27" type="ORF">LA55_803</name>
</gene>
<comment type="catalytic activity">
    <reaction evidence="19">
        <text>L-alanyl-L-lysine(out) = L-alanyl-L-lysine(in)</text>
        <dbReference type="Rhea" id="RHEA:79415"/>
        <dbReference type="ChEBI" id="CHEBI:192470"/>
    </reaction>
</comment>
<organism evidence="27 28">
    <name type="scientific">Francisella philomiragia</name>
    <dbReference type="NCBI Taxonomy" id="28110"/>
    <lineage>
        <taxon>Bacteria</taxon>
        <taxon>Pseudomonadati</taxon>
        <taxon>Pseudomonadota</taxon>
        <taxon>Gammaproteobacteria</taxon>
        <taxon>Thiotrichales</taxon>
        <taxon>Francisellaceae</taxon>
        <taxon>Francisella</taxon>
    </lineage>
</organism>
<evidence type="ECO:0000256" key="2">
    <source>
        <dbReference type="ARBA" id="ARBA00008335"/>
    </source>
</evidence>
<evidence type="ECO:0000256" key="14">
    <source>
        <dbReference type="ARBA" id="ARBA00044898"/>
    </source>
</evidence>
<feature type="transmembrane region" description="Helical" evidence="25">
    <location>
        <begin position="7"/>
        <end position="24"/>
    </location>
</feature>
<dbReference type="InterPro" id="IPR020846">
    <property type="entry name" value="MFS_dom"/>
</dbReference>
<evidence type="ECO:0000256" key="7">
    <source>
        <dbReference type="ARBA" id="ARBA00023228"/>
    </source>
</evidence>
<feature type="transmembrane region" description="Helical" evidence="25">
    <location>
        <begin position="169"/>
        <end position="188"/>
    </location>
</feature>
<feature type="transmembrane region" description="Helical" evidence="25">
    <location>
        <begin position="134"/>
        <end position="157"/>
    </location>
</feature>
<dbReference type="InterPro" id="IPR052187">
    <property type="entry name" value="MFSD1"/>
</dbReference>
<evidence type="ECO:0000256" key="3">
    <source>
        <dbReference type="ARBA" id="ARBA00022448"/>
    </source>
</evidence>
<evidence type="ECO:0000256" key="11">
    <source>
        <dbReference type="ARBA" id="ARBA00044884"/>
    </source>
</evidence>
<feature type="transmembrane region" description="Helical" evidence="25">
    <location>
        <begin position="50"/>
        <end position="72"/>
    </location>
</feature>
<evidence type="ECO:0000256" key="19">
    <source>
        <dbReference type="ARBA" id="ARBA00044919"/>
    </source>
</evidence>
<protein>
    <recommendedName>
        <fullName evidence="21">Lysosomal dipeptide transporter MFSD1</fullName>
    </recommendedName>
    <alternativeName>
        <fullName evidence="22">Major facilitator superfamily domain-containing protein 1</fullName>
    </alternativeName>
</protein>
<feature type="transmembrane region" description="Helical" evidence="25">
    <location>
        <begin position="109"/>
        <end position="127"/>
    </location>
</feature>
<evidence type="ECO:0000256" key="21">
    <source>
        <dbReference type="ARBA" id="ARBA00044985"/>
    </source>
</evidence>
<dbReference type="InterPro" id="IPR036259">
    <property type="entry name" value="MFS_trans_sf"/>
</dbReference>
<feature type="transmembrane region" description="Helical" evidence="25">
    <location>
        <begin position="79"/>
        <end position="97"/>
    </location>
</feature>
<evidence type="ECO:0000256" key="8">
    <source>
        <dbReference type="ARBA" id="ARBA00044876"/>
    </source>
</evidence>
<evidence type="ECO:0000256" key="24">
    <source>
        <dbReference type="ARBA" id="ARBA00046376"/>
    </source>
</evidence>
<comment type="catalytic activity">
    <reaction evidence="15">
        <text>L-arginyl-L-alpha-amino acid(out) = L-arginyl-L-alpha-amino acid(in)</text>
        <dbReference type="Rhea" id="RHEA:79371"/>
        <dbReference type="ChEBI" id="CHEBI:84315"/>
    </reaction>
</comment>
<dbReference type="AlphaFoldDB" id="A0A0B6CSQ7"/>
<keyword evidence="7" id="KW-0458">Lysosome</keyword>
<feature type="transmembrane region" description="Helical" evidence="25">
    <location>
        <begin position="347"/>
        <end position="370"/>
    </location>
</feature>
<keyword evidence="6 25" id="KW-0472">Membrane</keyword>
<evidence type="ECO:0000256" key="12">
    <source>
        <dbReference type="ARBA" id="ARBA00044891"/>
    </source>
</evidence>
<comment type="catalytic activity">
    <reaction evidence="9">
        <text>L-histidyl-glycine(out) = L-histidyl-glycine(in)</text>
        <dbReference type="Rhea" id="RHEA:79395"/>
        <dbReference type="ChEBI" id="CHEBI:229957"/>
    </reaction>
</comment>
<dbReference type="OrthoDB" id="5291895at2"/>
<comment type="catalytic activity">
    <reaction evidence="10">
        <text>L-alpha-aminoacyl-L-arginine(out) = L-alpha-aminoacyl-L-arginine(in)</text>
        <dbReference type="Rhea" id="RHEA:79367"/>
        <dbReference type="ChEBI" id="CHEBI:229968"/>
    </reaction>
</comment>
<dbReference type="Proteomes" id="UP000031830">
    <property type="component" value="Chromosome"/>
</dbReference>
<comment type="similarity">
    <text evidence="2">Belongs to the major facilitator superfamily.</text>
</comment>
<evidence type="ECO:0000259" key="26">
    <source>
        <dbReference type="PROSITE" id="PS50850"/>
    </source>
</evidence>
<comment type="catalytic activity">
    <reaction evidence="17">
        <text>L-arginyl-glycine(out) = L-arginyl-glycine(in)</text>
        <dbReference type="Rhea" id="RHEA:79391"/>
        <dbReference type="ChEBI" id="CHEBI:229955"/>
    </reaction>
</comment>
<dbReference type="PROSITE" id="PS50850">
    <property type="entry name" value="MFS"/>
    <property type="match status" value="1"/>
</dbReference>
<evidence type="ECO:0000256" key="23">
    <source>
        <dbReference type="ARBA" id="ARBA00045709"/>
    </source>
</evidence>
<comment type="catalytic activity">
    <reaction evidence="16">
        <text>L-lysyl-L-lysine(out) = L-lysyl-L-lysine(in)</text>
        <dbReference type="Rhea" id="RHEA:79403"/>
        <dbReference type="ChEBI" id="CHEBI:229956"/>
    </reaction>
</comment>
<accession>A0A0B6CSQ7</accession>
<evidence type="ECO:0000256" key="4">
    <source>
        <dbReference type="ARBA" id="ARBA00022692"/>
    </source>
</evidence>
<dbReference type="PANTHER" id="PTHR23512:SF3">
    <property type="entry name" value="MAJOR FACILITATOR SUPERFAMILY DOMAIN-CONTAINING PROTEIN 1"/>
    <property type="match status" value="1"/>
</dbReference>
<dbReference type="SUPFAM" id="SSF103473">
    <property type="entry name" value="MFS general substrate transporter"/>
    <property type="match status" value="1"/>
</dbReference>
<comment type="catalytic activity">
    <reaction evidence="18">
        <text>L-histidyl-L-alpha-amino acid(out) = L-histidyl-L-alpha-amino acid(in)</text>
        <dbReference type="Rhea" id="RHEA:79379"/>
        <dbReference type="ChEBI" id="CHEBI:229964"/>
    </reaction>
</comment>
<name>A0A0B6CSQ7_9GAMM</name>
<dbReference type="GO" id="GO:0022857">
    <property type="term" value="F:transmembrane transporter activity"/>
    <property type="evidence" value="ECO:0007669"/>
    <property type="project" value="InterPro"/>
</dbReference>
<evidence type="ECO:0000256" key="22">
    <source>
        <dbReference type="ARBA" id="ARBA00045018"/>
    </source>
</evidence>
<keyword evidence="3" id="KW-0813">Transport</keyword>
<comment type="subunit">
    <text evidence="24">Homodimer. Interacts with lysosomal protein GLMP (via lumenal domain); the interaction starts while both proteins are still in the endoplasmic reticulum and is required for stabilization of MFSD1 in lysosomes but has no direct effect on its targeting to lysosomes or transporter activity.</text>
</comment>
<reference evidence="27 28" key="1">
    <citation type="journal article" date="2015" name="Genome Announc.">
        <title>Genome sequencing of 18 francisella strains to aid in assay development and testing.</title>
        <authorList>
            <person name="Johnson S.L."/>
            <person name="Daligault H.E."/>
            <person name="Davenport K.W."/>
            <person name="Coyne S.R."/>
            <person name="Frey K.G."/>
            <person name="Koroleva G.I."/>
            <person name="Broomall S.M."/>
            <person name="Bishop-Lilly K.A."/>
            <person name="Bruce D.C."/>
            <person name="Chertkov O."/>
            <person name="Freitas T."/>
            <person name="Jaissle J."/>
            <person name="Ladner J.T."/>
            <person name="Rosenzweig C.N."/>
            <person name="Gibbons H.S."/>
            <person name="Palacios G.F."/>
            <person name="Redden C.L."/>
            <person name="Xu Y."/>
            <person name="Minogue T.D."/>
            <person name="Chain P.S."/>
        </authorList>
    </citation>
    <scope>NUCLEOTIDE SEQUENCE [LARGE SCALE GENOMIC DNA]</scope>
    <source>
        <strain evidence="27 28">GA01-2794</strain>
    </source>
</reference>
<evidence type="ECO:0000256" key="13">
    <source>
        <dbReference type="ARBA" id="ARBA00044893"/>
    </source>
</evidence>
<evidence type="ECO:0000313" key="28">
    <source>
        <dbReference type="Proteomes" id="UP000031830"/>
    </source>
</evidence>
<dbReference type="Gene3D" id="1.20.1250.20">
    <property type="entry name" value="MFS general substrate transporter like domains"/>
    <property type="match status" value="2"/>
</dbReference>
<comment type="catalytic activity">
    <reaction evidence="11">
        <text>L-alpha-aminoacyl-L-histidine(out) = L-alpha-aminoacyl-L-histidine(in)</text>
        <dbReference type="Rhea" id="RHEA:79375"/>
        <dbReference type="ChEBI" id="CHEBI:229967"/>
    </reaction>
</comment>
<keyword evidence="5 25" id="KW-1133">Transmembrane helix</keyword>
<evidence type="ECO:0000256" key="16">
    <source>
        <dbReference type="ARBA" id="ARBA00044900"/>
    </source>
</evidence>
<comment type="subcellular location">
    <subcellularLocation>
        <location evidence="1">Lysosome membrane</location>
        <topology evidence="1">Multi-pass membrane protein</topology>
    </subcellularLocation>
</comment>